<organism evidence="5 6">
    <name type="scientific">Vibrio japonicus</name>
    <dbReference type="NCBI Taxonomy" id="1824638"/>
    <lineage>
        <taxon>Bacteria</taxon>
        <taxon>Pseudomonadati</taxon>
        <taxon>Pseudomonadota</taxon>
        <taxon>Gammaproteobacteria</taxon>
        <taxon>Vibrionales</taxon>
        <taxon>Vibrionaceae</taxon>
        <taxon>Vibrio</taxon>
    </lineage>
</organism>
<dbReference type="InterPro" id="IPR023614">
    <property type="entry name" value="Porin_dom_sf"/>
</dbReference>
<evidence type="ECO:0000256" key="2">
    <source>
        <dbReference type="ARBA" id="ARBA00022729"/>
    </source>
</evidence>
<dbReference type="PANTHER" id="PTHR34501:SF2">
    <property type="entry name" value="OUTER MEMBRANE PORIN F-RELATED"/>
    <property type="match status" value="1"/>
</dbReference>
<feature type="chain" id="PRO_5047154727" evidence="4">
    <location>
        <begin position="22"/>
        <end position="336"/>
    </location>
</feature>
<dbReference type="PROSITE" id="PS51257">
    <property type="entry name" value="PROKAR_LIPOPROTEIN"/>
    <property type="match status" value="1"/>
</dbReference>
<gene>
    <name evidence="5" type="ORF">NP165_15790</name>
</gene>
<accession>A0ABY5LNK5</accession>
<evidence type="ECO:0000256" key="4">
    <source>
        <dbReference type="SAM" id="SignalP"/>
    </source>
</evidence>
<keyword evidence="6" id="KW-1185">Reference proteome</keyword>
<sequence length="336" mass="36030">MKMKLLAIAVMATACGTNAFAAEVYRSGDTTLAIGGYVDVGVGEYDSSGEVKVHQVSPRINVAGVQDLGNGVTVDAKGEWALNYLNGGEQSFSTRLGYIGATHDQYGRLVVGTQWSPYYDVAGVTDLPIAFATDFLYENHYNLGTARAEKMVSYRKALALGGLGDLNVGLGWQGNNEDDYDDDGVTENYDDRVQVALGLATDMFTLGYAYSVGDVTVADTVEAESHAVSVSAGDYGSGFYGAAVFAMNDYVDGVKESEALEVLVAYGLGYGMNLIANYEQLENSETSDTIFSQAAIQLEYTITPKFVGFAGYQVDAGNDINEDEDDLWTVGARYFL</sequence>
<comment type="subcellular location">
    <subcellularLocation>
        <location evidence="1">Cell outer membrane</location>
        <topology evidence="1">Multi-pass membrane protein</topology>
    </subcellularLocation>
</comment>
<evidence type="ECO:0000256" key="1">
    <source>
        <dbReference type="ARBA" id="ARBA00004571"/>
    </source>
</evidence>
<proteinExistence type="predicted"/>
<keyword evidence="3" id="KW-0472">Membrane</keyword>
<dbReference type="RefSeq" id="WP_257086710.1">
    <property type="nucleotide sequence ID" value="NZ_CP102097.1"/>
</dbReference>
<evidence type="ECO:0000313" key="5">
    <source>
        <dbReference type="EMBL" id="UUM33011.1"/>
    </source>
</evidence>
<dbReference type="PANTHER" id="PTHR34501">
    <property type="entry name" value="PROTEIN YDDL-RELATED"/>
    <property type="match status" value="1"/>
</dbReference>
<evidence type="ECO:0000256" key="3">
    <source>
        <dbReference type="ARBA" id="ARBA00023136"/>
    </source>
</evidence>
<dbReference type="InterPro" id="IPR001702">
    <property type="entry name" value="Porin_Gram-ve"/>
</dbReference>
<dbReference type="EMBL" id="CP102097">
    <property type="protein sequence ID" value="UUM33011.1"/>
    <property type="molecule type" value="Genomic_DNA"/>
</dbReference>
<feature type="signal peptide" evidence="4">
    <location>
        <begin position="1"/>
        <end position="21"/>
    </location>
</feature>
<name>A0ABY5LNK5_9VIBR</name>
<dbReference type="Gene3D" id="2.40.160.10">
    <property type="entry name" value="Porin"/>
    <property type="match status" value="1"/>
</dbReference>
<dbReference type="InterPro" id="IPR050298">
    <property type="entry name" value="Gram-neg_bact_OMP"/>
</dbReference>
<dbReference type="Pfam" id="PF00267">
    <property type="entry name" value="Porin_1"/>
    <property type="match status" value="1"/>
</dbReference>
<dbReference type="InterPro" id="IPR033900">
    <property type="entry name" value="Gram_neg_porin_domain"/>
</dbReference>
<evidence type="ECO:0000313" key="6">
    <source>
        <dbReference type="Proteomes" id="UP001058602"/>
    </source>
</evidence>
<dbReference type="Proteomes" id="UP001058602">
    <property type="component" value="Chromosome 2"/>
</dbReference>
<protein>
    <submittedName>
        <fullName evidence="5">Porin</fullName>
    </submittedName>
</protein>
<dbReference type="CDD" id="cd00342">
    <property type="entry name" value="gram_neg_porins"/>
    <property type="match status" value="1"/>
</dbReference>
<reference evidence="5" key="1">
    <citation type="submission" date="2022-07" db="EMBL/GenBank/DDBJ databases">
        <title>Complete genome of Vibrio japonicus strain JCM 31412T and phylogenomic assessment of the Nereis clade of the genus Vibrio.</title>
        <authorList>
            <person name="Shlafstein M.D."/>
            <person name="Emsley S.A."/>
            <person name="Ushijima B."/>
            <person name="Videau P."/>
            <person name="Saw J.H."/>
        </authorList>
    </citation>
    <scope>NUCLEOTIDE SEQUENCE</scope>
    <source>
        <strain evidence="5">JCM 31412</strain>
    </source>
</reference>
<keyword evidence="2 4" id="KW-0732">Signal</keyword>
<dbReference type="SUPFAM" id="SSF56935">
    <property type="entry name" value="Porins"/>
    <property type="match status" value="1"/>
</dbReference>